<evidence type="ECO:0000313" key="3">
    <source>
        <dbReference type="Proteomes" id="UP001152607"/>
    </source>
</evidence>
<comment type="caution">
    <text evidence="2">The sequence shown here is derived from an EMBL/GenBank/DDBJ whole genome shotgun (WGS) entry which is preliminary data.</text>
</comment>
<feature type="transmembrane region" description="Helical" evidence="1">
    <location>
        <begin position="159"/>
        <end position="183"/>
    </location>
</feature>
<organism evidence="2 3">
    <name type="scientific">Periconia digitata</name>
    <dbReference type="NCBI Taxonomy" id="1303443"/>
    <lineage>
        <taxon>Eukaryota</taxon>
        <taxon>Fungi</taxon>
        <taxon>Dikarya</taxon>
        <taxon>Ascomycota</taxon>
        <taxon>Pezizomycotina</taxon>
        <taxon>Dothideomycetes</taxon>
        <taxon>Pleosporomycetidae</taxon>
        <taxon>Pleosporales</taxon>
        <taxon>Massarineae</taxon>
        <taxon>Periconiaceae</taxon>
        <taxon>Periconia</taxon>
    </lineage>
</organism>
<evidence type="ECO:0000256" key="1">
    <source>
        <dbReference type="SAM" id="Phobius"/>
    </source>
</evidence>
<feature type="transmembrane region" description="Helical" evidence="1">
    <location>
        <begin position="38"/>
        <end position="55"/>
    </location>
</feature>
<keyword evidence="1" id="KW-0472">Membrane</keyword>
<evidence type="ECO:0000313" key="2">
    <source>
        <dbReference type="EMBL" id="CAI6339669.1"/>
    </source>
</evidence>
<name>A0A9W4UPV6_9PLEO</name>
<feature type="transmembrane region" description="Helical" evidence="1">
    <location>
        <begin position="105"/>
        <end position="129"/>
    </location>
</feature>
<gene>
    <name evidence="2" type="ORF">PDIGIT_LOCUS12832</name>
</gene>
<keyword evidence="1" id="KW-1133">Transmembrane helix</keyword>
<reference evidence="2" key="1">
    <citation type="submission" date="2023-01" db="EMBL/GenBank/DDBJ databases">
        <authorList>
            <person name="Van Ghelder C."/>
            <person name="Rancurel C."/>
        </authorList>
    </citation>
    <scope>NUCLEOTIDE SEQUENCE</scope>
    <source>
        <strain evidence="2">CNCM I-4278</strain>
    </source>
</reference>
<sequence length="193" mass="21400">MTNSVVQKIAPEPNIPSTLFAIITIHLHSERVDKSKHISLITAAITLLYLLHRLFRKMPQPPPPPDAPPASHPVSRTHAAILSVPLRIPYILPHTYLAVSVELQLLLLVADVLAILVLALAIYMTAILLDPRFIIAPASGAEMEIVRVAAEMAYRLARWLSGFGITYFVGILGVRIGFGAWVYDSELWREWIG</sequence>
<protein>
    <submittedName>
        <fullName evidence="2">Uncharacterized protein</fullName>
    </submittedName>
</protein>
<accession>A0A9W4UPV6</accession>
<dbReference type="Proteomes" id="UP001152607">
    <property type="component" value="Unassembled WGS sequence"/>
</dbReference>
<keyword evidence="3" id="KW-1185">Reference proteome</keyword>
<dbReference type="AlphaFoldDB" id="A0A9W4UPV6"/>
<keyword evidence="1" id="KW-0812">Transmembrane</keyword>
<dbReference type="EMBL" id="CAOQHR010000009">
    <property type="protein sequence ID" value="CAI6339669.1"/>
    <property type="molecule type" value="Genomic_DNA"/>
</dbReference>
<proteinExistence type="predicted"/>